<evidence type="ECO:0000313" key="2">
    <source>
        <dbReference type="Proteomes" id="UP001054837"/>
    </source>
</evidence>
<name>A0AAV4USW7_9ARAC</name>
<protein>
    <submittedName>
        <fullName evidence="1">Uncharacterized protein</fullName>
    </submittedName>
</protein>
<accession>A0AAV4USW7</accession>
<sequence length="101" mass="11335">MLYDLPDILNSDGLALSEYNLVIWYSASKRDQSRLNTTLNLTLEVLDYLCTENNMTINLEKTTSQFFTLNGQPFTPCIVSRSTVSEYNPVSACMSASLIPN</sequence>
<proteinExistence type="predicted"/>
<comment type="caution">
    <text evidence="1">The sequence shown here is derived from an EMBL/GenBank/DDBJ whole genome shotgun (WGS) entry which is preliminary data.</text>
</comment>
<reference evidence="1 2" key="1">
    <citation type="submission" date="2021-06" db="EMBL/GenBank/DDBJ databases">
        <title>Caerostris darwini draft genome.</title>
        <authorList>
            <person name="Kono N."/>
            <person name="Arakawa K."/>
        </authorList>
    </citation>
    <scope>NUCLEOTIDE SEQUENCE [LARGE SCALE GENOMIC DNA]</scope>
</reference>
<organism evidence="1 2">
    <name type="scientific">Caerostris darwini</name>
    <dbReference type="NCBI Taxonomy" id="1538125"/>
    <lineage>
        <taxon>Eukaryota</taxon>
        <taxon>Metazoa</taxon>
        <taxon>Ecdysozoa</taxon>
        <taxon>Arthropoda</taxon>
        <taxon>Chelicerata</taxon>
        <taxon>Arachnida</taxon>
        <taxon>Araneae</taxon>
        <taxon>Araneomorphae</taxon>
        <taxon>Entelegynae</taxon>
        <taxon>Araneoidea</taxon>
        <taxon>Araneidae</taxon>
        <taxon>Caerostris</taxon>
    </lineage>
</organism>
<dbReference type="Proteomes" id="UP001054837">
    <property type="component" value="Unassembled WGS sequence"/>
</dbReference>
<keyword evidence="2" id="KW-1185">Reference proteome</keyword>
<dbReference type="AlphaFoldDB" id="A0AAV4USW7"/>
<dbReference type="EMBL" id="BPLQ01011802">
    <property type="protein sequence ID" value="GIY60495.1"/>
    <property type="molecule type" value="Genomic_DNA"/>
</dbReference>
<evidence type="ECO:0000313" key="1">
    <source>
        <dbReference type="EMBL" id="GIY60495.1"/>
    </source>
</evidence>
<gene>
    <name evidence="1" type="ORF">CDAR_247201</name>
</gene>